<protein>
    <submittedName>
        <fullName evidence="2">Uncharacterized protein</fullName>
    </submittedName>
</protein>
<feature type="region of interest" description="Disordered" evidence="1">
    <location>
        <begin position="63"/>
        <end position="96"/>
    </location>
</feature>
<proteinExistence type="predicted"/>
<organism evidence="2 3">
    <name type="scientific">Streptomyces mexicanus</name>
    <dbReference type="NCBI Taxonomy" id="178566"/>
    <lineage>
        <taxon>Bacteria</taxon>
        <taxon>Bacillati</taxon>
        <taxon>Actinomycetota</taxon>
        <taxon>Actinomycetes</taxon>
        <taxon>Kitasatosporales</taxon>
        <taxon>Streptomycetaceae</taxon>
        <taxon>Streptomyces</taxon>
    </lineage>
</organism>
<evidence type="ECO:0000313" key="3">
    <source>
        <dbReference type="Proteomes" id="UP000517694"/>
    </source>
</evidence>
<reference evidence="2 3" key="1">
    <citation type="submission" date="2020-08" db="EMBL/GenBank/DDBJ databases">
        <title>Whole-Genome Sequence of French Clinical Streptomyces mexicanus Strain Q0842.</title>
        <authorList>
            <person name="Boxberger M."/>
            <person name="La Scola B."/>
        </authorList>
    </citation>
    <scope>NUCLEOTIDE SEQUENCE [LARGE SCALE GENOMIC DNA]</scope>
    <source>
        <strain evidence="2 3">Marseille-Q0842</strain>
    </source>
</reference>
<dbReference type="OrthoDB" id="4323991at2"/>
<dbReference type="AlphaFoldDB" id="A0A7X1LSX3"/>
<dbReference type="RefSeq" id="WP_159662465.1">
    <property type="nucleotide sequence ID" value="NZ_JACMHY010000013.1"/>
</dbReference>
<dbReference type="EMBL" id="JACMHY010000013">
    <property type="protein sequence ID" value="MBC2868553.1"/>
    <property type="molecule type" value="Genomic_DNA"/>
</dbReference>
<feature type="compositionally biased region" description="Basic and acidic residues" evidence="1">
    <location>
        <begin position="73"/>
        <end position="90"/>
    </location>
</feature>
<sequence>MAHTFEELVEMQRAADQAHAQVQQLRDQYGPPTRVAWSEQQTATYETAWRAWRDLARDVQAAVTEHAQAEGQSRTEVEAGVKKAARHPEPPEPQDE</sequence>
<dbReference type="Proteomes" id="UP000517694">
    <property type="component" value="Unassembled WGS sequence"/>
</dbReference>
<evidence type="ECO:0000313" key="2">
    <source>
        <dbReference type="EMBL" id="MBC2868553.1"/>
    </source>
</evidence>
<name>A0A7X1LSX3_9ACTN</name>
<accession>A0A7X1LSX3</accession>
<gene>
    <name evidence="2" type="ORF">H1R13_27370</name>
</gene>
<comment type="caution">
    <text evidence="2">The sequence shown here is derived from an EMBL/GenBank/DDBJ whole genome shotgun (WGS) entry which is preliminary data.</text>
</comment>
<keyword evidence="3" id="KW-1185">Reference proteome</keyword>
<evidence type="ECO:0000256" key="1">
    <source>
        <dbReference type="SAM" id="MobiDB-lite"/>
    </source>
</evidence>